<dbReference type="PANTHER" id="PTHR13460">
    <property type="match status" value="1"/>
</dbReference>
<dbReference type="InterPro" id="IPR006626">
    <property type="entry name" value="PbH1"/>
</dbReference>
<feature type="domain" description="Malectin" evidence="12">
    <location>
        <begin position="561"/>
        <end position="688"/>
    </location>
</feature>
<keyword evidence="8" id="KW-0325">Glycoprotein</keyword>
<proteinExistence type="inferred from homology"/>
<reference evidence="15 16" key="1">
    <citation type="submission" date="2016-10" db="EMBL/GenBank/DDBJ databases">
        <authorList>
            <person name="de Groot N.N."/>
        </authorList>
    </citation>
    <scope>NUCLEOTIDE SEQUENCE [LARGE SCALE GENOMIC DNA]</scope>
    <source>
        <strain evidence="15 16">DSM 25186</strain>
    </source>
</reference>
<dbReference type="InterPro" id="IPR039155">
    <property type="entry name" value="MLEC"/>
</dbReference>
<dbReference type="InterPro" id="IPR011050">
    <property type="entry name" value="Pectin_lyase_fold/virulence"/>
</dbReference>
<dbReference type="NCBIfam" id="TIGR04183">
    <property type="entry name" value="Por_Secre_tail"/>
    <property type="match status" value="1"/>
</dbReference>
<protein>
    <submittedName>
        <fullName evidence="15">Por secretion system C-terminal sorting domain-containing protein</fullName>
    </submittedName>
</protein>
<dbReference type="SUPFAM" id="SSF51126">
    <property type="entry name" value="Pectin lyase-like"/>
    <property type="match status" value="1"/>
</dbReference>
<evidence type="ECO:0000313" key="16">
    <source>
        <dbReference type="Proteomes" id="UP000198510"/>
    </source>
</evidence>
<dbReference type="InterPro" id="IPR011459">
    <property type="entry name" value="DUF1565"/>
</dbReference>
<feature type="domain" description="Secretion system C-terminal sorting" evidence="14">
    <location>
        <begin position="1051"/>
        <end position="1123"/>
    </location>
</feature>
<name>A0A1G8X6D5_9BACT</name>
<dbReference type="Proteomes" id="UP000198510">
    <property type="component" value="Unassembled WGS sequence"/>
</dbReference>
<keyword evidence="9" id="KW-0119">Carbohydrate metabolism</keyword>
<evidence type="ECO:0000256" key="8">
    <source>
        <dbReference type="ARBA" id="ARBA00023180"/>
    </source>
</evidence>
<dbReference type="SMART" id="SM00710">
    <property type="entry name" value="PbH1"/>
    <property type="match status" value="6"/>
</dbReference>
<dbReference type="InterPro" id="IPR026444">
    <property type="entry name" value="Secre_tail"/>
</dbReference>
<dbReference type="Gene3D" id="2.60.120.430">
    <property type="entry name" value="Galactose-binding lectin"/>
    <property type="match status" value="3"/>
</dbReference>
<dbReference type="AlphaFoldDB" id="A0A1G8X6D5"/>
<feature type="region of interest" description="Disordered" evidence="10">
    <location>
        <begin position="490"/>
        <end position="560"/>
    </location>
</feature>
<dbReference type="GO" id="GO:0016020">
    <property type="term" value="C:membrane"/>
    <property type="evidence" value="ECO:0007669"/>
    <property type="project" value="TreeGrafter"/>
</dbReference>
<dbReference type="InterPro" id="IPR021720">
    <property type="entry name" value="Malectin_dom"/>
</dbReference>
<evidence type="ECO:0000256" key="2">
    <source>
        <dbReference type="ARBA" id="ARBA00009141"/>
    </source>
</evidence>
<dbReference type="InterPro" id="IPR039448">
    <property type="entry name" value="Beta_helix"/>
</dbReference>
<evidence type="ECO:0000259" key="11">
    <source>
        <dbReference type="Pfam" id="PF07602"/>
    </source>
</evidence>
<feature type="domain" description="Malectin" evidence="12">
    <location>
        <begin position="880"/>
        <end position="1010"/>
    </location>
</feature>
<evidence type="ECO:0000256" key="6">
    <source>
        <dbReference type="ARBA" id="ARBA00022989"/>
    </source>
</evidence>
<evidence type="ECO:0000259" key="12">
    <source>
        <dbReference type="Pfam" id="PF11721"/>
    </source>
</evidence>
<evidence type="ECO:0000256" key="7">
    <source>
        <dbReference type="ARBA" id="ARBA00023136"/>
    </source>
</evidence>
<keyword evidence="7" id="KW-0472">Membrane</keyword>
<feature type="compositionally biased region" description="Pro residues" evidence="10">
    <location>
        <begin position="528"/>
        <end position="538"/>
    </location>
</feature>
<dbReference type="InterPro" id="IPR008979">
    <property type="entry name" value="Galactose-bd-like_sf"/>
</dbReference>
<keyword evidence="5" id="KW-0256">Endoplasmic reticulum</keyword>
<dbReference type="Pfam" id="PF18962">
    <property type="entry name" value="Por_Secre_tail"/>
    <property type="match status" value="1"/>
</dbReference>
<keyword evidence="16" id="KW-1185">Reference proteome</keyword>
<accession>A0A1G8X6D5</accession>
<feature type="domain" description="DUF1565" evidence="11">
    <location>
        <begin position="23"/>
        <end position="61"/>
    </location>
</feature>
<dbReference type="PANTHER" id="PTHR13460:SF0">
    <property type="entry name" value="MALECTIN"/>
    <property type="match status" value="1"/>
</dbReference>
<evidence type="ECO:0000256" key="5">
    <source>
        <dbReference type="ARBA" id="ARBA00022824"/>
    </source>
</evidence>
<organism evidence="15 16">
    <name type="scientific">Catalinimonas alkaloidigena</name>
    <dbReference type="NCBI Taxonomy" id="1075417"/>
    <lineage>
        <taxon>Bacteria</taxon>
        <taxon>Pseudomonadati</taxon>
        <taxon>Bacteroidota</taxon>
        <taxon>Cytophagia</taxon>
        <taxon>Cytophagales</taxon>
        <taxon>Catalimonadaceae</taxon>
        <taxon>Catalinimonas</taxon>
    </lineage>
</organism>
<keyword evidence="6" id="KW-1133">Transmembrane helix</keyword>
<evidence type="ECO:0000259" key="14">
    <source>
        <dbReference type="Pfam" id="PF18962"/>
    </source>
</evidence>
<feature type="domain" description="Malectin" evidence="12">
    <location>
        <begin position="721"/>
        <end position="849"/>
    </location>
</feature>
<evidence type="ECO:0000256" key="9">
    <source>
        <dbReference type="ARBA" id="ARBA00023277"/>
    </source>
</evidence>
<comment type="similarity">
    <text evidence="2">Belongs to the malectin family.</text>
</comment>
<keyword evidence="4" id="KW-0732">Signal</keyword>
<dbReference type="InterPro" id="IPR012334">
    <property type="entry name" value="Pectin_lyas_fold"/>
</dbReference>
<dbReference type="Pfam" id="PF07602">
    <property type="entry name" value="DUF1565"/>
    <property type="match status" value="1"/>
</dbReference>
<dbReference type="Gene3D" id="2.160.20.10">
    <property type="entry name" value="Single-stranded right-handed beta-helix, Pectin lyase-like"/>
    <property type="match status" value="1"/>
</dbReference>
<evidence type="ECO:0000259" key="13">
    <source>
        <dbReference type="Pfam" id="PF13229"/>
    </source>
</evidence>
<keyword evidence="3" id="KW-0812">Transmembrane</keyword>
<evidence type="ECO:0000256" key="4">
    <source>
        <dbReference type="ARBA" id="ARBA00022729"/>
    </source>
</evidence>
<evidence type="ECO:0000313" key="15">
    <source>
        <dbReference type="EMBL" id="SDJ86103.1"/>
    </source>
</evidence>
<dbReference type="SUPFAM" id="SSF49785">
    <property type="entry name" value="Galactose-binding domain-like"/>
    <property type="match status" value="3"/>
</dbReference>
<dbReference type="EMBL" id="FNFO01000001">
    <property type="protein sequence ID" value="SDJ86103.1"/>
    <property type="molecule type" value="Genomic_DNA"/>
</dbReference>
<evidence type="ECO:0000256" key="1">
    <source>
        <dbReference type="ARBA" id="ARBA00004115"/>
    </source>
</evidence>
<sequence length="1125" mass="124034">MLLFVALVYCGTTVHAQYYVSPSGSDNAAGTQSKPFRTIAKALDKVSNGGSVTLAAGTYREGDLKLKNSSITIKGAGSGKTIITGSERVTGWEKHSGDVWKKKGWKTNSQQVFVDGQPIQQVGDRCGWNIRHAALGNNWVLPIVGSNSVSSLFPGSFYYDPAGDVLYCILKDRSNPNNHQMEVSVSKFILDGGTTTDVTVKNLTMRHSNSTQERLAIGMLMTGRRGWTIEDCEFDYGDFCGLLVQGDNHTIRRCTFSNGGSNGLCVNGATWYPRWKDKEIRPKMNSVIENCTITKNNYRGFSKLFHAGGMKAVPGVRGLTFRNNKVLNNGGIGVWFDDGFGANEVSDNIIAGNRHGISYEIGHAMGGDSYSIKVVNNRIYDNDLKGVYISGSSDAVIEYNTLYNQPYDVIVHGMPRGVNESKNNIIRNNILGSSKNGHLILYKGTRAGNNKITNNFYETSNSSIKVGLENDKGYAITHRTVSDLQKAGYGQNAKIGNPKFKNASNGDFRLVDSSPARGRGWQGGEEPTPAPAPAPEPEAPSNDEKENTDDAEETPTNKSNVVIAINAGGDKFTAEDGTVYQADKYFTRGSAVNYSDLTIGGTKDQKLYQTQRLGWFSYEIPVKNGTYKLTIKTAELKYKSNGQRKFDIHAEGKEIFTDVDLFKLGGYAKALDLEKVVEVKDGKLDVVFDIDYRDCRLSGLVVSTLEETNATEKKTDEVSTLIAINAGGDKFTAEDGTVYQADKYFTRGSAVNYNDLTIGGTKDQKLYQTQRLGWFSYEIPVKNGTYKLTIKTAELKYKSNGQRKFDIHAEGKEIFTDVDLFKLGGYAKALDLEKVVEVKDGKLDVVFDIDYRDCRLSALVVSSVEGAAPAEAPKVAGKLVAAINSGADFGHRASDGDWYARDADGWWQQGSRRRATYSTISKTDDQRIFQYEHFGTRFTYGVNAKNGDYLVTLHFAETHVKKVGERIFDVKIEENLVIDNLDIFKKVGYNTAYSVTIPITVKDGHIKFEFIGRELAAIVSGIAIHEAVTAGTKTITEGDEVMSDAIETKAYPNPFTDKLTLQFGKEKAATTLRVYTTTGTLLETHELPEGQLEWEMNTTHLPKGVYMLSIDTQGERPEQKMVVKQ</sequence>
<dbReference type="Pfam" id="PF11721">
    <property type="entry name" value="Malectin"/>
    <property type="match status" value="3"/>
</dbReference>
<dbReference type="GO" id="GO:0030246">
    <property type="term" value="F:carbohydrate binding"/>
    <property type="evidence" value="ECO:0007669"/>
    <property type="project" value="InterPro"/>
</dbReference>
<comment type="subcellular location">
    <subcellularLocation>
        <location evidence="1">Endoplasmic reticulum membrane</location>
        <topology evidence="1">Single-pass type I membrane protein</topology>
    </subcellularLocation>
</comment>
<gene>
    <name evidence="15" type="ORF">SAMN05421823_101279</name>
</gene>
<feature type="domain" description="Right handed beta helix" evidence="13">
    <location>
        <begin position="219"/>
        <end position="401"/>
    </location>
</feature>
<evidence type="ECO:0000256" key="3">
    <source>
        <dbReference type="ARBA" id="ARBA00022692"/>
    </source>
</evidence>
<dbReference type="STRING" id="1075417.SAMN05421823_101279"/>
<dbReference type="Pfam" id="PF13229">
    <property type="entry name" value="Beta_helix"/>
    <property type="match status" value="1"/>
</dbReference>
<evidence type="ECO:0000256" key="10">
    <source>
        <dbReference type="SAM" id="MobiDB-lite"/>
    </source>
</evidence>